<gene>
    <name evidence="2" type="ORF">IEN85_05115</name>
</gene>
<dbReference type="AlphaFoldDB" id="A0A927F5K4"/>
<dbReference type="RefSeq" id="WP_191615990.1">
    <property type="nucleotide sequence ID" value="NZ_JACYFG010000006.1"/>
</dbReference>
<keyword evidence="1" id="KW-0472">Membrane</keyword>
<comment type="caution">
    <text evidence="2">The sequence shown here is derived from an EMBL/GenBank/DDBJ whole genome shotgun (WGS) entry which is preliminary data.</text>
</comment>
<name>A0A927F5K4_9BACT</name>
<reference evidence="2" key="1">
    <citation type="submission" date="2020-09" db="EMBL/GenBank/DDBJ databases">
        <title>Pelagicoccus enzymogenes sp. nov. with an EPS production, isolated from marine sediment.</title>
        <authorList>
            <person name="Feng X."/>
        </authorList>
    </citation>
    <scope>NUCLEOTIDE SEQUENCE</scope>
    <source>
        <strain evidence="2">NFK12</strain>
    </source>
</reference>
<sequence length="105" mass="11713">MEIHKNALGLTAGQRRVLLVVAVLAFLGPNGLYLYYAATQPELNAQALSNPVSLAFMIEAMMLLALFLWFVFKTTRSWAKVGLYLVLAFLGSLAFSLPFFLSRKR</sequence>
<organism evidence="2 3">
    <name type="scientific">Pelagicoccus enzymogenes</name>
    <dbReference type="NCBI Taxonomy" id="2773457"/>
    <lineage>
        <taxon>Bacteria</taxon>
        <taxon>Pseudomonadati</taxon>
        <taxon>Verrucomicrobiota</taxon>
        <taxon>Opitutia</taxon>
        <taxon>Puniceicoccales</taxon>
        <taxon>Pelagicoccaceae</taxon>
        <taxon>Pelagicoccus</taxon>
    </lineage>
</organism>
<dbReference type="Proteomes" id="UP000622317">
    <property type="component" value="Unassembled WGS sequence"/>
</dbReference>
<keyword evidence="1" id="KW-0812">Transmembrane</keyword>
<accession>A0A927F5K4</accession>
<proteinExistence type="predicted"/>
<evidence type="ECO:0000313" key="3">
    <source>
        <dbReference type="Proteomes" id="UP000622317"/>
    </source>
</evidence>
<evidence type="ECO:0000313" key="2">
    <source>
        <dbReference type="EMBL" id="MBD5778862.1"/>
    </source>
</evidence>
<protein>
    <submittedName>
        <fullName evidence="2">DUF2834 domain-containing protein</fullName>
    </submittedName>
</protein>
<keyword evidence="3" id="KW-1185">Reference proteome</keyword>
<keyword evidence="1" id="KW-1133">Transmembrane helix</keyword>
<evidence type="ECO:0000256" key="1">
    <source>
        <dbReference type="SAM" id="Phobius"/>
    </source>
</evidence>
<feature type="transmembrane region" description="Helical" evidence="1">
    <location>
        <begin position="48"/>
        <end position="72"/>
    </location>
</feature>
<feature type="transmembrane region" description="Helical" evidence="1">
    <location>
        <begin position="78"/>
        <end position="101"/>
    </location>
</feature>
<feature type="transmembrane region" description="Helical" evidence="1">
    <location>
        <begin position="17"/>
        <end position="36"/>
    </location>
</feature>
<dbReference type="EMBL" id="JACYFG010000006">
    <property type="protein sequence ID" value="MBD5778862.1"/>
    <property type="molecule type" value="Genomic_DNA"/>
</dbReference>